<dbReference type="AlphaFoldDB" id="A0A4Q1JVS9"/>
<reference evidence="1 2" key="1">
    <citation type="submission" date="2019-01" db="EMBL/GenBank/DDBJ databases">
        <title>Pseudoxanthomonas composti sp. nov., isolated from compost.</title>
        <authorList>
            <person name="Yang G."/>
        </authorList>
    </citation>
    <scope>NUCLEOTIDE SEQUENCE [LARGE SCALE GENOMIC DNA]</scope>
    <source>
        <strain evidence="1 2">GSS15</strain>
    </source>
</reference>
<gene>
    <name evidence="1" type="ORF">EPA99_11085</name>
</gene>
<keyword evidence="2" id="KW-1185">Reference proteome</keyword>
<accession>A0A4Q1JVS9</accession>
<sequence length="61" mass="6821">MSTQPRWSYLTVEVKPGLMGGFKTDVLQHELTKHGSLGWELVQMIVSSPLAPAVLVFKRPQ</sequence>
<proteinExistence type="predicted"/>
<protein>
    <submittedName>
        <fullName evidence="1">DUF4177 domain-containing protein</fullName>
    </submittedName>
</protein>
<evidence type="ECO:0000313" key="1">
    <source>
        <dbReference type="EMBL" id="RXR05278.1"/>
    </source>
</evidence>
<dbReference type="OrthoDB" id="9799495at2"/>
<comment type="caution">
    <text evidence="1">The sequence shown here is derived from an EMBL/GenBank/DDBJ whole genome shotgun (WGS) entry which is preliminary data.</text>
</comment>
<name>A0A4Q1JVS9_9GAMM</name>
<dbReference type="RefSeq" id="WP_129471282.1">
    <property type="nucleotide sequence ID" value="NZ_SAWZ01000005.1"/>
</dbReference>
<evidence type="ECO:0000313" key="2">
    <source>
        <dbReference type="Proteomes" id="UP000289784"/>
    </source>
</evidence>
<dbReference type="Proteomes" id="UP000289784">
    <property type="component" value="Unassembled WGS sequence"/>
</dbReference>
<organism evidence="1 2">
    <name type="scientific">Pseudoxanthomonas composti</name>
    <dbReference type="NCBI Taxonomy" id="2137479"/>
    <lineage>
        <taxon>Bacteria</taxon>
        <taxon>Pseudomonadati</taxon>
        <taxon>Pseudomonadota</taxon>
        <taxon>Gammaproteobacteria</taxon>
        <taxon>Lysobacterales</taxon>
        <taxon>Lysobacteraceae</taxon>
        <taxon>Pseudoxanthomonas</taxon>
    </lineage>
</organism>
<dbReference type="EMBL" id="SAWZ01000005">
    <property type="protein sequence ID" value="RXR05278.1"/>
    <property type="molecule type" value="Genomic_DNA"/>
</dbReference>
<dbReference type="Pfam" id="PF13783">
    <property type="entry name" value="DUF4177"/>
    <property type="match status" value="1"/>
</dbReference>
<dbReference type="InterPro" id="IPR025234">
    <property type="entry name" value="YjzH-like"/>
</dbReference>